<dbReference type="AlphaFoldDB" id="A0AAV7C553"/>
<proteinExistence type="predicted"/>
<dbReference type="EMBL" id="WNYA01000003">
    <property type="protein sequence ID" value="KAG8580105.1"/>
    <property type="molecule type" value="Genomic_DNA"/>
</dbReference>
<evidence type="ECO:0000313" key="1">
    <source>
        <dbReference type="EMBL" id="KAG8580105.1"/>
    </source>
</evidence>
<accession>A0AAV7C553</accession>
<gene>
    <name evidence="1" type="ORF">GDO81_007141</name>
</gene>
<protein>
    <submittedName>
        <fullName evidence="1">Uncharacterized protein</fullName>
    </submittedName>
</protein>
<organism evidence="1 2">
    <name type="scientific">Engystomops pustulosus</name>
    <name type="common">Tungara frog</name>
    <name type="synonym">Physalaemus pustulosus</name>
    <dbReference type="NCBI Taxonomy" id="76066"/>
    <lineage>
        <taxon>Eukaryota</taxon>
        <taxon>Metazoa</taxon>
        <taxon>Chordata</taxon>
        <taxon>Craniata</taxon>
        <taxon>Vertebrata</taxon>
        <taxon>Euteleostomi</taxon>
        <taxon>Amphibia</taxon>
        <taxon>Batrachia</taxon>
        <taxon>Anura</taxon>
        <taxon>Neobatrachia</taxon>
        <taxon>Hyloidea</taxon>
        <taxon>Leptodactylidae</taxon>
        <taxon>Leiuperinae</taxon>
        <taxon>Engystomops</taxon>
    </lineage>
</organism>
<evidence type="ECO:0000313" key="2">
    <source>
        <dbReference type="Proteomes" id="UP000824782"/>
    </source>
</evidence>
<comment type="caution">
    <text evidence="1">The sequence shown here is derived from an EMBL/GenBank/DDBJ whole genome shotgun (WGS) entry which is preliminary data.</text>
</comment>
<keyword evidence="2" id="KW-1185">Reference proteome</keyword>
<reference evidence="1" key="1">
    <citation type="thesis" date="2020" institute="ProQuest LLC" country="789 East Eisenhower Parkway, Ann Arbor, MI, USA">
        <title>Comparative Genomics and Chromosome Evolution.</title>
        <authorList>
            <person name="Mudd A.B."/>
        </authorList>
    </citation>
    <scope>NUCLEOTIDE SEQUENCE</scope>
    <source>
        <strain evidence="1">237g6f4</strain>
        <tissue evidence="1">Blood</tissue>
    </source>
</reference>
<sequence length="74" mass="8924">MQILRFTYEPFTLPEGVKATLERQQFVSWNRRSRGDHTFIKQKKNLKKKQLLFFFDSRPPSQPGYWLHFYSGGN</sequence>
<name>A0AAV7C553_ENGPU</name>
<dbReference type="Proteomes" id="UP000824782">
    <property type="component" value="Unassembled WGS sequence"/>
</dbReference>